<sequence length="62" mass="7446">MLTFKGLQFPTCRTACFLKETHLDQGRDHLLRWRPRIQQVQTWTKKWLELSVTSETNLEQSI</sequence>
<reference evidence="1" key="1">
    <citation type="submission" date="2014-12" db="EMBL/GenBank/DDBJ databases">
        <title>Insight into the proteome of Arion vulgaris.</title>
        <authorList>
            <person name="Aradska J."/>
            <person name="Bulat T."/>
            <person name="Smidak R."/>
            <person name="Sarate P."/>
            <person name="Gangsoo J."/>
            <person name="Sialana F."/>
            <person name="Bilban M."/>
            <person name="Lubec G."/>
        </authorList>
    </citation>
    <scope>NUCLEOTIDE SEQUENCE</scope>
    <source>
        <tissue evidence="1">Skin</tissue>
    </source>
</reference>
<evidence type="ECO:0000313" key="2">
    <source>
        <dbReference type="EMBL" id="CEK85385.1"/>
    </source>
</evidence>
<dbReference type="EMBL" id="HACG01038520">
    <property type="protein sequence ID" value="CEK85385.1"/>
    <property type="molecule type" value="Transcribed_RNA"/>
</dbReference>
<organism evidence="1">
    <name type="scientific">Arion vulgaris</name>
    <dbReference type="NCBI Taxonomy" id="1028688"/>
    <lineage>
        <taxon>Eukaryota</taxon>
        <taxon>Metazoa</taxon>
        <taxon>Spiralia</taxon>
        <taxon>Lophotrochozoa</taxon>
        <taxon>Mollusca</taxon>
        <taxon>Gastropoda</taxon>
        <taxon>Heterobranchia</taxon>
        <taxon>Euthyneura</taxon>
        <taxon>Panpulmonata</taxon>
        <taxon>Eupulmonata</taxon>
        <taxon>Stylommatophora</taxon>
        <taxon>Helicina</taxon>
        <taxon>Arionoidea</taxon>
        <taxon>Arionidae</taxon>
        <taxon>Arion</taxon>
    </lineage>
</organism>
<proteinExistence type="predicted"/>
<dbReference type="EMBL" id="HACG01038515">
    <property type="protein sequence ID" value="CEK85380.1"/>
    <property type="molecule type" value="Transcribed_RNA"/>
</dbReference>
<protein>
    <submittedName>
        <fullName evidence="1">Uncharacterized protein</fullName>
    </submittedName>
</protein>
<evidence type="ECO:0000313" key="1">
    <source>
        <dbReference type="EMBL" id="CEK85380.1"/>
    </source>
</evidence>
<name>A0A0B7AZU0_9EUPU</name>
<accession>A0A0B7AZU0</accession>
<dbReference type="AlphaFoldDB" id="A0A0B7AZU0"/>
<gene>
    <name evidence="1" type="primary">ORF147909</name>
    <name evidence="2" type="synonym">ORF147940</name>
</gene>